<dbReference type="SUPFAM" id="SSF48498">
    <property type="entry name" value="Tetracyclin repressor-like, C-terminal domain"/>
    <property type="match status" value="1"/>
</dbReference>
<keyword evidence="1" id="KW-0805">Transcription regulation</keyword>
<dbReference type="RefSeq" id="WP_050490813.1">
    <property type="nucleotide sequence ID" value="NZ_CP020570.1"/>
</dbReference>
<dbReference type="SUPFAM" id="SSF46689">
    <property type="entry name" value="Homeodomain-like"/>
    <property type="match status" value="1"/>
</dbReference>
<protein>
    <submittedName>
        <fullName evidence="7">TetR family transcriptional regulator</fullName>
    </submittedName>
</protein>
<evidence type="ECO:0000256" key="4">
    <source>
        <dbReference type="PROSITE-ProRule" id="PRU00335"/>
    </source>
</evidence>
<dbReference type="KEGG" id="svu:B1H20_29605"/>
<organism evidence="7 8">
    <name type="scientific">Streptomyces violaceoruber</name>
    <dbReference type="NCBI Taxonomy" id="1935"/>
    <lineage>
        <taxon>Bacteria</taxon>
        <taxon>Bacillati</taxon>
        <taxon>Actinomycetota</taxon>
        <taxon>Actinomycetes</taxon>
        <taxon>Kitasatosporales</taxon>
        <taxon>Streptomycetaceae</taxon>
        <taxon>Streptomyces</taxon>
        <taxon>Streptomyces violaceoruber group</taxon>
    </lineage>
</organism>
<dbReference type="InterPro" id="IPR011075">
    <property type="entry name" value="TetR_C"/>
</dbReference>
<dbReference type="Proteomes" id="UP000192445">
    <property type="component" value="Chromosome"/>
</dbReference>
<evidence type="ECO:0000259" key="6">
    <source>
        <dbReference type="PROSITE" id="PS50977"/>
    </source>
</evidence>
<dbReference type="Gene3D" id="1.10.357.10">
    <property type="entry name" value="Tetracycline Repressor, domain 2"/>
    <property type="match status" value="1"/>
</dbReference>
<dbReference type="PANTHER" id="PTHR47506:SF6">
    <property type="entry name" value="HTH-TYPE TRANSCRIPTIONAL REPRESSOR NEMR"/>
    <property type="match status" value="1"/>
</dbReference>
<dbReference type="GeneID" id="63983715"/>
<feature type="DNA-binding region" description="H-T-H motif" evidence="4">
    <location>
        <begin position="37"/>
        <end position="56"/>
    </location>
</feature>
<name>A0A1V0UJF9_STRVN</name>
<dbReference type="InterPro" id="IPR036271">
    <property type="entry name" value="Tet_transcr_reg_TetR-rel_C_sf"/>
</dbReference>
<evidence type="ECO:0000256" key="5">
    <source>
        <dbReference type="SAM" id="MobiDB-lite"/>
    </source>
</evidence>
<sequence length="234" mass="25104">MTSVRADGRVERGERTRQLILGRAVQIASVEGLEGLSLGRLATELGLSKSGVFALFGSKEGLQLATVRSAVAVYVDHVLRPTRSVPPGLGRLWRMCEAWIAYSRDRVFRGGCFFYAATAEFDARGGKVHDALASAQTGWVTFVEQTIEEARATGELAEDTDVCQLAFEVIALLELANAESVLQNNNLGYEKAARAILVRLRAAATDPARLPACLPAQPPSHPASAHLPAQPPSP</sequence>
<evidence type="ECO:0000256" key="2">
    <source>
        <dbReference type="ARBA" id="ARBA00023125"/>
    </source>
</evidence>
<dbReference type="Gene3D" id="1.10.10.60">
    <property type="entry name" value="Homeodomain-like"/>
    <property type="match status" value="1"/>
</dbReference>
<dbReference type="InterPro" id="IPR001647">
    <property type="entry name" value="HTH_TetR"/>
</dbReference>
<dbReference type="InterPro" id="IPR009057">
    <property type="entry name" value="Homeodomain-like_sf"/>
</dbReference>
<dbReference type="Pfam" id="PF16925">
    <property type="entry name" value="TetR_C_13"/>
    <property type="match status" value="1"/>
</dbReference>
<keyword evidence="2 4" id="KW-0238">DNA-binding</keyword>
<evidence type="ECO:0000256" key="3">
    <source>
        <dbReference type="ARBA" id="ARBA00023163"/>
    </source>
</evidence>
<accession>A0A1V0UJF9</accession>
<evidence type="ECO:0000256" key="1">
    <source>
        <dbReference type="ARBA" id="ARBA00023015"/>
    </source>
</evidence>
<gene>
    <name evidence="7" type="ORF">B1H20_29605</name>
</gene>
<dbReference type="Pfam" id="PF00440">
    <property type="entry name" value="TetR_N"/>
    <property type="match status" value="1"/>
</dbReference>
<dbReference type="GO" id="GO:0003677">
    <property type="term" value="F:DNA binding"/>
    <property type="evidence" value="ECO:0007669"/>
    <property type="project" value="UniProtKB-UniRule"/>
</dbReference>
<dbReference type="EMBL" id="CP020570">
    <property type="protein sequence ID" value="ARF65102.1"/>
    <property type="molecule type" value="Genomic_DNA"/>
</dbReference>
<evidence type="ECO:0000313" key="8">
    <source>
        <dbReference type="Proteomes" id="UP000192445"/>
    </source>
</evidence>
<dbReference type="PANTHER" id="PTHR47506">
    <property type="entry name" value="TRANSCRIPTIONAL REGULATORY PROTEIN"/>
    <property type="match status" value="1"/>
</dbReference>
<feature type="domain" description="HTH tetR-type" evidence="6">
    <location>
        <begin position="14"/>
        <end position="74"/>
    </location>
</feature>
<dbReference type="OrthoDB" id="326421at2"/>
<dbReference type="PROSITE" id="PS50977">
    <property type="entry name" value="HTH_TETR_2"/>
    <property type="match status" value="1"/>
</dbReference>
<evidence type="ECO:0000313" key="7">
    <source>
        <dbReference type="EMBL" id="ARF65102.1"/>
    </source>
</evidence>
<dbReference type="STRING" id="1935.B1H20_29605"/>
<dbReference type="AlphaFoldDB" id="A0A1V0UJF9"/>
<reference evidence="7 8" key="1">
    <citation type="submission" date="2017-03" db="EMBL/GenBank/DDBJ databases">
        <title>Complete Genome Sequence of a natural compounds producer, Streptomyces violaceus S21.</title>
        <authorList>
            <person name="Zhong C."/>
            <person name="Zhao Z."/>
            <person name="Fu J."/>
            <person name="Zong G."/>
            <person name="Qin R."/>
            <person name="Cao G."/>
        </authorList>
    </citation>
    <scope>NUCLEOTIDE SEQUENCE [LARGE SCALE GENOMIC DNA]</scope>
    <source>
        <strain evidence="7 8">S21</strain>
    </source>
</reference>
<keyword evidence="3" id="KW-0804">Transcription</keyword>
<feature type="region of interest" description="Disordered" evidence="5">
    <location>
        <begin position="211"/>
        <end position="234"/>
    </location>
</feature>
<proteinExistence type="predicted"/>